<sequence length="202" mass="22595">MSRLSVTGTAEIDFPVDIFKVTVTIRANAPSSGEVIQSGKKKTEQFLALMQKNLGIEPDRFQLDSDSVNEDYSSRNSYNYTKRITLDMKAELSALSKLTSLLEELSNVEYDVAFYLSDEADKEKQVIDAAINNSREKAEMIASSLGKKIEGVEEIRFEHPSDARYRALAKAACADGCNSLETMLKLPTKTISKSIYIDWIME</sequence>
<dbReference type="RefSeq" id="WP_072950759.1">
    <property type="nucleotide sequence ID" value="NZ_FRCT01000007.1"/>
</dbReference>
<reference evidence="1 2" key="1">
    <citation type="submission" date="2016-11" db="EMBL/GenBank/DDBJ databases">
        <authorList>
            <person name="Jaros S."/>
            <person name="Januszkiewicz K."/>
            <person name="Wedrychowicz H."/>
        </authorList>
    </citation>
    <scope>NUCLEOTIDE SEQUENCE [LARGE SCALE GENOMIC DNA]</scope>
    <source>
        <strain evidence="1 2">Y1</strain>
    </source>
</reference>
<evidence type="ECO:0000313" key="2">
    <source>
        <dbReference type="Proteomes" id="UP000184394"/>
    </source>
</evidence>
<dbReference type="PANTHER" id="PTHR34387:SF2">
    <property type="entry name" value="SLR1258 PROTEIN"/>
    <property type="match status" value="1"/>
</dbReference>
<keyword evidence="1" id="KW-0808">Transferase</keyword>
<dbReference type="PANTHER" id="PTHR34387">
    <property type="entry name" value="SLR1258 PROTEIN"/>
    <property type="match status" value="1"/>
</dbReference>
<dbReference type="Pfam" id="PF04402">
    <property type="entry name" value="SIMPL"/>
    <property type="match status" value="1"/>
</dbReference>
<dbReference type="EMBL" id="FRCT01000007">
    <property type="protein sequence ID" value="SHM58863.1"/>
    <property type="molecule type" value="Genomic_DNA"/>
</dbReference>
<dbReference type="Proteomes" id="UP000184394">
    <property type="component" value="Unassembled WGS sequence"/>
</dbReference>
<protein>
    <submittedName>
        <fullName evidence="1">Uncharacterized conserved protein YggE, contains kinase-interacting SIMPL domain</fullName>
    </submittedName>
</protein>
<proteinExistence type="predicted"/>
<dbReference type="AlphaFoldDB" id="A0A1M7K1M4"/>
<dbReference type="InterPro" id="IPR007497">
    <property type="entry name" value="SIMPL/DUF541"/>
</dbReference>
<dbReference type="InterPro" id="IPR052022">
    <property type="entry name" value="26kDa_periplasmic_antigen"/>
</dbReference>
<name>A0A1M7K1M4_RUMFL</name>
<dbReference type="OrthoDB" id="9831891at2"/>
<dbReference type="GO" id="GO:0006974">
    <property type="term" value="P:DNA damage response"/>
    <property type="evidence" value="ECO:0007669"/>
    <property type="project" value="TreeGrafter"/>
</dbReference>
<evidence type="ECO:0000313" key="1">
    <source>
        <dbReference type="EMBL" id="SHM58863.1"/>
    </source>
</evidence>
<keyword evidence="1" id="KW-0418">Kinase</keyword>
<accession>A0A1M7K1M4</accession>
<organism evidence="1 2">
    <name type="scientific">Ruminococcus flavefaciens</name>
    <dbReference type="NCBI Taxonomy" id="1265"/>
    <lineage>
        <taxon>Bacteria</taxon>
        <taxon>Bacillati</taxon>
        <taxon>Bacillota</taxon>
        <taxon>Clostridia</taxon>
        <taxon>Eubacteriales</taxon>
        <taxon>Oscillospiraceae</taxon>
        <taxon>Ruminococcus</taxon>
    </lineage>
</organism>
<dbReference type="GO" id="GO:0016301">
    <property type="term" value="F:kinase activity"/>
    <property type="evidence" value="ECO:0007669"/>
    <property type="project" value="UniProtKB-KW"/>
</dbReference>
<dbReference type="Gene3D" id="3.30.70.2970">
    <property type="entry name" value="Protein of unknown function (DUF541), domain 2"/>
    <property type="match status" value="1"/>
</dbReference>
<dbReference type="Gene3D" id="3.30.110.170">
    <property type="entry name" value="Protein of unknown function (DUF541), domain 1"/>
    <property type="match status" value="1"/>
</dbReference>
<gene>
    <name evidence="1" type="ORF">SAMN04487860_10731</name>
</gene>